<feature type="signal peptide" evidence="1">
    <location>
        <begin position="1"/>
        <end position="25"/>
    </location>
</feature>
<reference evidence="2 3" key="1">
    <citation type="submission" date="2022-11" db="EMBL/GenBank/DDBJ databases">
        <title>Spartinivicinus poritis sp. nov., isolated from scleractinian coral Porites lutea.</title>
        <authorList>
            <person name="Zhang G."/>
            <person name="Cai L."/>
            <person name="Wei Q."/>
        </authorList>
    </citation>
    <scope>NUCLEOTIDE SEQUENCE [LARGE SCALE GENOMIC DNA]</scope>
    <source>
        <strain evidence="2 3">A2-2</strain>
    </source>
</reference>
<evidence type="ECO:0000313" key="3">
    <source>
        <dbReference type="Proteomes" id="UP001528823"/>
    </source>
</evidence>
<dbReference type="Proteomes" id="UP001528823">
    <property type="component" value="Unassembled WGS sequence"/>
</dbReference>
<evidence type="ECO:0000256" key="1">
    <source>
        <dbReference type="SAM" id="SignalP"/>
    </source>
</evidence>
<gene>
    <name evidence="2" type="ORF">ORQ98_24900</name>
</gene>
<dbReference type="EMBL" id="JAPMOU010000055">
    <property type="protein sequence ID" value="MDE1465207.1"/>
    <property type="molecule type" value="Genomic_DNA"/>
</dbReference>
<protein>
    <recommendedName>
        <fullName evidence="4">PEP-CTERM sorting domain-containing protein</fullName>
    </recommendedName>
</protein>
<comment type="caution">
    <text evidence="2">The sequence shown here is derived from an EMBL/GenBank/DDBJ whole genome shotgun (WGS) entry which is preliminary data.</text>
</comment>
<organism evidence="2 3">
    <name type="scientific">Spartinivicinus poritis</name>
    <dbReference type="NCBI Taxonomy" id="2994640"/>
    <lineage>
        <taxon>Bacteria</taxon>
        <taxon>Pseudomonadati</taxon>
        <taxon>Pseudomonadota</taxon>
        <taxon>Gammaproteobacteria</taxon>
        <taxon>Oceanospirillales</taxon>
        <taxon>Zooshikellaceae</taxon>
        <taxon>Spartinivicinus</taxon>
    </lineage>
</organism>
<evidence type="ECO:0008006" key="4">
    <source>
        <dbReference type="Google" id="ProtNLM"/>
    </source>
</evidence>
<name>A0ABT5UI54_9GAMM</name>
<sequence>MKKNYILSALFCLTIGGGYFNSASASLITQVNSVDGLGDQANFKIENFEDNQLSAGINFSSSTGVYNAPADDFSSGHTPSGKYGLTTNSYPDPITMTFKNPTTALGLFFGNDDTCCTDNFTAYLDIFTNSGEVETISVIANMNNWADQFIGFVSEILITKVVFRYGFDGTAPLHVFIDDVRYKATAESISLPGTLSLTLLAGLGLLRRKTFS</sequence>
<keyword evidence="1" id="KW-0732">Signal</keyword>
<dbReference type="RefSeq" id="WP_274691518.1">
    <property type="nucleotide sequence ID" value="NZ_JAPMOU010000055.1"/>
</dbReference>
<keyword evidence="3" id="KW-1185">Reference proteome</keyword>
<accession>A0ABT5UI54</accession>
<feature type="chain" id="PRO_5045171855" description="PEP-CTERM sorting domain-containing protein" evidence="1">
    <location>
        <begin position="26"/>
        <end position="212"/>
    </location>
</feature>
<proteinExistence type="predicted"/>
<evidence type="ECO:0000313" key="2">
    <source>
        <dbReference type="EMBL" id="MDE1465207.1"/>
    </source>
</evidence>